<dbReference type="EMBL" id="JBHSAT010000004">
    <property type="protein sequence ID" value="MFC3876049.1"/>
    <property type="molecule type" value="Genomic_DNA"/>
</dbReference>
<gene>
    <name evidence="3" type="ORF">ACFOSX_02295</name>
</gene>
<evidence type="ECO:0000313" key="3">
    <source>
        <dbReference type="EMBL" id="MFC3876049.1"/>
    </source>
</evidence>
<dbReference type="PROSITE" id="PS51257">
    <property type="entry name" value="PROKAR_LIPOPROTEIN"/>
    <property type="match status" value="1"/>
</dbReference>
<reference evidence="4" key="1">
    <citation type="journal article" date="2019" name="Int. J. Syst. Evol. Microbiol.">
        <title>The Global Catalogue of Microorganisms (GCM) 10K type strain sequencing project: providing services to taxonomists for standard genome sequencing and annotation.</title>
        <authorList>
            <consortium name="The Broad Institute Genomics Platform"/>
            <consortium name="The Broad Institute Genome Sequencing Center for Infectious Disease"/>
            <person name="Wu L."/>
            <person name="Ma J."/>
        </authorList>
    </citation>
    <scope>NUCLEOTIDE SEQUENCE [LARGE SCALE GENOMIC DNA]</scope>
    <source>
        <strain evidence="4">CECT 8979</strain>
    </source>
</reference>
<dbReference type="Proteomes" id="UP001595812">
    <property type="component" value="Unassembled WGS sequence"/>
</dbReference>
<evidence type="ECO:0000256" key="2">
    <source>
        <dbReference type="SAM" id="SignalP"/>
    </source>
</evidence>
<name>A0ABV8AEB1_9FLAO</name>
<organism evidence="3 4">
    <name type="scientific">Winogradskyella maritima</name>
    <dbReference type="NCBI Taxonomy" id="1517766"/>
    <lineage>
        <taxon>Bacteria</taxon>
        <taxon>Pseudomonadati</taxon>
        <taxon>Bacteroidota</taxon>
        <taxon>Flavobacteriia</taxon>
        <taxon>Flavobacteriales</taxon>
        <taxon>Flavobacteriaceae</taxon>
        <taxon>Winogradskyella</taxon>
    </lineage>
</organism>
<feature type="compositionally biased region" description="Acidic residues" evidence="1">
    <location>
        <begin position="172"/>
        <end position="183"/>
    </location>
</feature>
<keyword evidence="2" id="KW-0732">Signal</keyword>
<evidence type="ECO:0000313" key="4">
    <source>
        <dbReference type="Proteomes" id="UP001595812"/>
    </source>
</evidence>
<feature type="region of interest" description="Disordered" evidence="1">
    <location>
        <begin position="160"/>
        <end position="193"/>
    </location>
</feature>
<proteinExistence type="predicted"/>
<protein>
    <submittedName>
        <fullName evidence="3">Uncharacterized protein</fullName>
    </submittedName>
</protein>
<comment type="caution">
    <text evidence="3">The sequence shown here is derived from an EMBL/GenBank/DDBJ whole genome shotgun (WGS) entry which is preliminary data.</text>
</comment>
<dbReference type="RefSeq" id="WP_386096606.1">
    <property type="nucleotide sequence ID" value="NZ_JBHSAT010000004.1"/>
</dbReference>
<sequence>MKSKLHLLSVLCVAFIFSCSTEQVEGTPEQNYFRVSEYTVNNSASSRSVNEETPCFTVDLVAGQHMVMGTVSVSMTDEDLVLTYETDADWTIGTTHVSIGDCNEEWVPTTGSGNPKIGKFGHTEPHSADINKVVYLISREVMPESDLFCFASHAEVIGPDGEETAWAGNNGDESDDDSDDGDGNDGGGGVFRQMDLDTEGYNVISFSGRSWAMYIEALQSTCED</sequence>
<keyword evidence="4" id="KW-1185">Reference proteome</keyword>
<feature type="signal peptide" evidence="2">
    <location>
        <begin position="1"/>
        <end position="22"/>
    </location>
</feature>
<feature type="chain" id="PRO_5046045146" evidence="2">
    <location>
        <begin position="23"/>
        <end position="224"/>
    </location>
</feature>
<accession>A0ABV8AEB1</accession>
<evidence type="ECO:0000256" key="1">
    <source>
        <dbReference type="SAM" id="MobiDB-lite"/>
    </source>
</evidence>